<evidence type="ECO:0000313" key="7">
    <source>
        <dbReference type="Proteomes" id="UP000663870"/>
    </source>
</evidence>
<dbReference type="AlphaFoldDB" id="A0A814WBM9"/>
<evidence type="ECO:0000313" key="6">
    <source>
        <dbReference type="Proteomes" id="UP000663854"/>
    </source>
</evidence>
<sequence length="118" mass="13646">MNLFMFIILFFIGCLSLINRINCSNNNTSTMLILVTPSSSINDYVKRRLSRHFISKNINSTDDDITLLTNHIRTFDTSSSYNTMKHFSTLTKTQIKVIITVVIIISFIIFIIAIFRFK</sequence>
<comment type="caution">
    <text evidence="4">The sequence shown here is derived from an EMBL/GenBank/DDBJ whole genome shotgun (WGS) entry which is preliminary data.</text>
</comment>
<dbReference type="OrthoDB" id="10557543at2759"/>
<feature type="transmembrane region" description="Helical" evidence="1">
    <location>
        <begin position="95"/>
        <end position="115"/>
    </location>
</feature>
<organism evidence="4 6">
    <name type="scientific">Rotaria sordida</name>
    <dbReference type="NCBI Taxonomy" id="392033"/>
    <lineage>
        <taxon>Eukaryota</taxon>
        <taxon>Metazoa</taxon>
        <taxon>Spiralia</taxon>
        <taxon>Gnathifera</taxon>
        <taxon>Rotifera</taxon>
        <taxon>Eurotatoria</taxon>
        <taxon>Bdelloidea</taxon>
        <taxon>Philodinida</taxon>
        <taxon>Philodinidae</taxon>
        <taxon>Rotaria</taxon>
    </lineage>
</organism>
<keyword evidence="7" id="KW-1185">Reference proteome</keyword>
<keyword evidence="1" id="KW-0472">Membrane</keyword>
<dbReference type="EMBL" id="CAJNOL010002185">
    <property type="protein sequence ID" value="CAF1472579.1"/>
    <property type="molecule type" value="Genomic_DNA"/>
</dbReference>
<proteinExistence type="predicted"/>
<name>A0A814WBM9_9BILA</name>
<keyword evidence="1" id="KW-0812">Transmembrane</keyword>
<dbReference type="EMBL" id="CAJNOO010001680">
    <property type="protein sequence ID" value="CAF1186661.1"/>
    <property type="molecule type" value="Genomic_DNA"/>
</dbReference>
<feature type="chain" id="PRO_5036226318" evidence="2">
    <location>
        <begin position="24"/>
        <end position="118"/>
    </location>
</feature>
<dbReference type="Proteomes" id="UP000663870">
    <property type="component" value="Unassembled WGS sequence"/>
</dbReference>
<protein>
    <submittedName>
        <fullName evidence="4">Uncharacterized protein</fullName>
    </submittedName>
</protein>
<evidence type="ECO:0000256" key="2">
    <source>
        <dbReference type="SAM" id="SignalP"/>
    </source>
</evidence>
<evidence type="ECO:0000256" key="1">
    <source>
        <dbReference type="SAM" id="Phobius"/>
    </source>
</evidence>
<dbReference type="EMBL" id="CAJNOH010001288">
    <property type="protein sequence ID" value="CAF1200022.1"/>
    <property type="molecule type" value="Genomic_DNA"/>
</dbReference>
<dbReference type="Proteomes" id="UP000663882">
    <property type="component" value="Unassembled WGS sequence"/>
</dbReference>
<reference evidence="4" key="1">
    <citation type="submission" date="2021-02" db="EMBL/GenBank/DDBJ databases">
        <authorList>
            <person name="Nowell W R."/>
        </authorList>
    </citation>
    <scope>NUCLEOTIDE SEQUENCE</scope>
</reference>
<evidence type="ECO:0000313" key="3">
    <source>
        <dbReference type="EMBL" id="CAF1186661.1"/>
    </source>
</evidence>
<keyword evidence="1" id="KW-1133">Transmembrane helix</keyword>
<dbReference type="Proteomes" id="UP000663854">
    <property type="component" value="Unassembled WGS sequence"/>
</dbReference>
<accession>A0A814WBM9</accession>
<evidence type="ECO:0000313" key="4">
    <source>
        <dbReference type="EMBL" id="CAF1200022.1"/>
    </source>
</evidence>
<gene>
    <name evidence="5" type="ORF">JXQ802_LOCUS38824</name>
    <name evidence="4" type="ORF">PYM288_LOCUS24823</name>
    <name evidence="3" type="ORF">RFH988_LOCUS23815</name>
</gene>
<keyword evidence="2" id="KW-0732">Signal</keyword>
<feature type="signal peptide" evidence="2">
    <location>
        <begin position="1"/>
        <end position="23"/>
    </location>
</feature>
<evidence type="ECO:0000313" key="5">
    <source>
        <dbReference type="EMBL" id="CAF1472579.1"/>
    </source>
</evidence>